<keyword evidence="4" id="KW-0133">Cell shape</keyword>
<evidence type="ECO:0000313" key="9">
    <source>
        <dbReference type="EMBL" id="WGW13185.1"/>
    </source>
</evidence>
<feature type="transmembrane region" description="Helical" evidence="8">
    <location>
        <begin position="379"/>
        <end position="397"/>
    </location>
</feature>
<accession>A0ABY8QVY8</accession>
<keyword evidence="5" id="KW-0573">Peptidoglycan synthesis</keyword>
<proteinExistence type="predicted"/>
<keyword evidence="6 8" id="KW-1133">Transmembrane helix</keyword>
<evidence type="ECO:0000256" key="8">
    <source>
        <dbReference type="SAM" id="Phobius"/>
    </source>
</evidence>
<dbReference type="EMBL" id="CP090958">
    <property type="protein sequence ID" value="WGW13185.1"/>
    <property type="molecule type" value="Genomic_DNA"/>
</dbReference>
<feature type="transmembrane region" description="Helical" evidence="8">
    <location>
        <begin position="335"/>
        <end position="359"/>
    </location>
</feature>
<keyword evidence="3 8" id="KW-0812">Transmembrane</keyword>
<feature type="transmembrane region" description="Helical" evidence="8">
    <location>
        <begin position="140"/>
        <end position="160"/>
    </location>
</feature>
<name>A0ABY8QVY8_9MICO</name>
<feature type="transmembrane region" description="Helical" evidence="8">
    <location>
        <begin position="167"/>
        <end position="188"/>
    </location>
</feature>
<evidence type="ECO:0000256" key="4">
    <source>
        <dbReference type="ARBA" id="ARBA00022960"/>
    </source>
</evidence>
<dbReference type="PANTHER" id="PTHR47019">
    <property type="entry name" value="LIPID II FLIPPASE MURJ"/>
    <property type="match status" value="1"/>
</dbReference>
<sequence>MKLVKVGAGFASAAALVAIITLLSRVVGFGRWLVFAPTVGSEGVGTAYQSANLVPNILFEVAVGGALAGAIVPLLAGPISRGARHETSRIASALLTWAITILFPASILLALLSRPLAELIVSSGDSAQQAAGTVDLAGRLLLVFSPQLLLYGIGAVLTGVLQAHRKFLWPAFVPLLSSLVVIGAYLGYGAVTDGSIPQPADVSAGAEALLAWGTTAGVVAISLPLLLPTRSTGVRLRPTWRFPDGVARRAISLAGAGIVALLAQQAAAVVMLTFANRHGGESVLPVFNYTQAVYLLPYAVLIVPLATVAFPRLSELAGAGNKAEFAEHAARTTRVVVATNALSISALIAAAIPVGQFFANLRTEGSTEPSEVLLSMGSAVALMAVGLWGWGLVAHLSRALYALERGRQAATATGIGWAVAAAGYIGFGVLFARLLPGDRGSATLFGLAAGNSLGMLVAGVLLLIALRRCAGKDAVRDLPRTIIVSTAGSVVAAAAGWFAAAWLLRVAEPIGPVSSALVAGIFAALLAIAIVVAVVVLADRSTIAAAKALR</sequence>
<dbReference type="Pfam" id="PF03023">
    <property type="entry name" value="MurJ"/>
    <property type="match status" value="1"/>
</dbReference>
<dbReference type="PANTHER" id="PTHR47019:SF1">
    <property type="entry name" value="LIPID II FLIPPASE MURJ"/>
    <property type="match status" value="1"/>
</dbReference>
<keyword evidence="2" id="KW-1003">Cell membrane</keyword>
<gene>
    <name evidence="9" type="ORF">LWF01_05290</name>
</gene>
<evidence type="ECO:0000256" key="3">
    <source>
        <dbReference type="ARBA" id="ARBA00022692"/>
    </source>
</evidence>
<dbReference type="PRINTS" id="PR01806">
    <property type="entry name" value="VIRFACTRMVIN"/>
</dbReference>
<feature type="transmembrane region" description="Helical" evidence="8">
    <location>
        <begin position="409"/>
        <end position="432"/>
    </location>
</feature>
<feature type="transmembrane region" description="Helical" evidence="8">
    <location>
        <begin position="250"/>
        <end position="275"/>
    </location>
</feature>
<reference evidence="9 10" key="1">
    <citation type="submission" date="2023-05" db="EMBL/GenBank/DDBJ databases">
        <title>Lithophilousrod everest ZFBP1038 complete genpme.</title>
        <authorList>
            <person name="Tian M."/>
        </authorList>
    </citation>
    <scope>NUCLEOTIDE SEQUENCE [LARGE SCALE GENOMIC DNA]</scope>
    <source>
        <strain evidence="9 10">ZFBP1038</strain>
    </source>
</reference>
<feature type="transmembrane region" description="Helical" evidence="8">
    <location>
        <begin position="516"/>
        <end position="538"/>
    </location>
</feature>
<feature type="transmembrane region" description="Helical" evidence="8">
    <location>
        <begin position="444"/>
        <end position="466"/>
    </location>
</feature>
<dbReference type="InterPro" id="IPR004268">
    <property type="entry name" value="MurJ"/>
</dbReference>
<dbReference type="Proteomes" id="UP001209083">
    <property type="component" value="Chromosome"/>
</dbReference>
<feature type="transmembrane region" description="Helical" evidence="8">
    <location>
        <begin position="91"/>
        <end position="112"/>
    </location>
</feature>
<evidence type="ECO:0000256" key="7">
    <source>
        <dbReference type="ARBA" id="ARBA00023136"/>
    </source>
</evidence>
<comment type="subcellular location">
    <subcellularLocation>
        <location evidence="1">Cell membrane</location>
        <topology evidence="1">Multi-pass membrane protein</topology>
    </subcellularLocation>
</comment>
<evidence type="ECO:0000256" key="2">
    <source>
        <dbReference type="ARBA" id="ARBA00022475"/>
    </source>
</evidence>
<keyword evidence="7 8" id="KW-0472">Membrane</keyword>
<evidence type="ECO:0000256" key="1">
    <source>
        <dbReference type="ARBA" id="ARBA00004651"/>
    </source>
</evidence>
<organism evidence="9 10">
    <name type="scientific">Saxibacter everestensis</name>
    <dbReference type="NCBI Taxonomy" id="2909229"/>
    <lineage>
        <taxon>Bacteria</taxon>
        <taxon>Bacillati</taxon>
        <taxon>Actinomycetota</taxon>
        <taxon>Actinomycetes</taxon>
        <taxon>Micrococcales</taxon>
        <taxon>Brevibacteriaceae</taxon>
        <taxon>Saxibacter</taxon>
    </lineage>
</organism>
<dbReference type="RefSeq" id="WP_349639999.1">
    <property type="nucleotide sequence ID" value="NZ_CP090958.1"/>
</dbReference>
<evidence type="ECO:0000256" key="6">
    <source>
        <dbReference type="ARBA" id="ARBA00022989"/>
    </source>
</evidence>
<keyword evidence="10" id="KW-1185">Reference proteome</keyword>
<feature type="transmembrane region" description="Helical" evidence="8">
    <location>
        <begin position="208"/>
        <end position="229"/>
    </location>
</feature>
<dbReference type="InterPro" id="IPR051050">
    <property type="entry name" value="Lipid_II_flippase_MurJ/MviN"/>
</dbReference>
<evidence type="ECO:0000313" key="10">
    <source>
        <dbReference type="Proteomes" id="UP001209083"/>
    </source>
</evidence>
<feature type="transmembrane region" description="Helical" evidence="8">
    <location>
        <begin position="478"/>
        <end position="504"/>
    </location>
</feature>
<feature type="transmembrane region" description="Helical" evidence="8">
    <location>
        <begin position="57"/>
        <end position="79"/>
    </location>
</feature>
<protein>
    <submittedName>
        <fullName evidence="9">Lipid II flippase MurJ</fullName>
    </submittedName>
</protein>
<evidence type="ECO:0000256" key="5">
    <source>
        <dbReference type="ARBA" id="ARBA00022984"/>
    </source>
</evidence>
<feature type="transmembrane region" description="Helical" evidence="8">
    <location>
        <begin position="295"/>
        <end position="314"/>
    </location>
</feature>